<dbReference type="EMBL" id="JAINDJ010000005">
    <property type="protein sequence ID" value="KAG9445833.1"/>
    <property type="molecule type" value="Genomic_DNA"/>
</dbReference>
<organism evidence="2 3">
    <name type="scientific">Aristolochia fimbriata</name>
    <name type="common">White veined hardy Dutchman's pipe vine</name>
    <dbReference type="NCBI Taxonomy" id="158543"/>
    <lineage>
        <taxon>Eukaryota</taxon>
        <taxon>Viridiplantae</taxon>
        <taxon>Streptophyta</taxon>
        <taxon>Embryophyta</taxon>
        <taxon>Tracheophyta</taxon>
        <taxon>Spermatophyta</taxon>
        <taxon>Magnoliopsida</taxon>
        <taxon>Magnoliidae</taxon>
        <taxon>Piperales</taxon>
        <taxon>Aristolochiaceae</taxon>
        <taxon>Aristolochia</taxon>
    </lineage>
</organism>
<dbReference type="InterPro" id="IPR003676">
    <property type="entry name" value="SAUR_fam"/>
</dbReference>
<reference evidence="2 3" key="1">
    <citation type="submission" date="2021-07" db="EMBL/GenBank/DDBJ databases">
        <title>The Aristolochia fimbriata genome: insights into angiosperm evolution, floral development and chemical biosynthesis.</title>
        <authorList>
            <person name="Jiao Y."/>
        </authorList>
    </citation>
    <scope>NUCLEOTIDE SEQUENCE [LARGE SCALE GENOMIC DNA]</scope>
    <source>
        <strain evidence="2">IBCAS-2021</strain>
        <tissue evidence="2">Leaf</tissue>
    </source>
</reference>
<gene>
    <name evidence="2" type="ORF">H6P81_011961</name>
</gene>
<dbReference type="Proteomes" id="UP000825729">
    <property type="component" value="Unassembled WGS sequence"/>
</dbReference>
<dbReference type="GO" id="GO:0009733">
    <property type="term" value="P:response to auxin"/>
    <property type="evidence" value="ECO:0007669"/>
    <property type="project" value="InterPro"/>
</dbReference>
<proteinExistence type="inferred from homology"/>
<dbReference type="Pfam" id="PF02519">
    <property type="entry name" value="Auxin_inducible"/>
    <property type="match status" value="1"/>
</dbReference>
<evidence type="ECO:0000256" key="1">
    <source>
        <dbReference type="ARBA" id="ARBA00006974"/>
    </source>
</evidence>
<dbReference type="AlphaFoldDB" id="A0AAV7EF22"/>
<dbReference type="PANTHER" id="PTHR31374:SF118">
    <property type="entry name" value="OS01G0924966 PROTEIN"/>
    <property type="match status" value="1"/>
</dbReference>
<sequence length="162" mass="18358">MEKAAHDKGRGSKLKKIIKTLSRCRTLTVKSSLSSSSTIPFVSMSKSKSWPRHAFDLQEQEKQQHSTKARVAPEGCFSVYVGPERERFVVKTEYANHPLFKTLLEEAEMEYGFDSQGPLALPCDVSIFHRVLWEMDNEEVLNRGCGFAKGYSAYRPLTPARV</sequence>
<comment type="caution">
    <text evidence="2">The sequence shown here is derived from an EMBL/GenBank/DDBJ whole genome shotgun (WGS) entry which is preliminary data.</text>
</comment>
<keyword evidence="3" id="KW-1185">Reference proteome</keyword>
<accession>A0AAV7EF22</accession>
<dbReference type="PANTHER" id="PTHR31374">
    <property type="entry name" value="AUXIN-INDUCED PROTEIN-LIKE-RELATED"/>
    <property type="match status" value="1"/>
</dbReference>
<evidence type="ECO:0000313" key="3">
    <source>
        <dbReference type="Proteomes" id="UP000825729"/>
    </source>
</evidence>
<name>A0AAV7EF22_ARIFI</name>
<comment type="similarity">
    <text evidence="1">Belongs to the ARG7 family.</text>
</comment>
<evidence type="ECO:0000313" key="2">
    <source>
        <dbReference type="EMBL" id="KAG9445833.1"/>
    </source>
</evidence>
<protein>
    <submittedName>
        <fullName evidence="2">Uncharacterized protein</fullName>
    </submittedName>
</protein>